<gene>
    <name evidence="2" type="ORF">FME95_06220</name>
</gene>
<feature type="transmembrane region" description="Helical" evidence="1">
    <location>
        <begin position="442"/>
        <end position="470"/>
    </location>
</feature>
<accession>A0A5C8ZB38</accession>
<dbReference type="PANTHER" id="PTHR32063:SF16">
    <property type="entry name" value="CATION EFFLUX SYSTEM (ACRB_ACRD_ACRF FAMILY)"/>
    <property type="match status" value="1"/>
</dbReference>
<keyword evidence="1" id="KW-0812">Transmembrane</keyword>
<evidence type="ECO:0000313" key="2">
    <source>
        <dbReference type="EMBL" id="TXR54977.1"/>
    </source>
</evidence>
<feature type="transmembrane region" description="Helical" evidence="1">
    <location>
        <begin position="935"/>
        <end position="955"/>
    </location>
</feature>
<dbReference type="Gene3D" id="3.30.70.1440">
    <property type="entry name" value="Multidrug efflux transporter AcrB pore domain"/>
    <property type="match status" value="1"/>
</dbReference>
<sequence>MNSYFPPILMLLALVIGAVALWLTPREEDPQIVVPMADLIISAPGLSARQIEKQITEPLEQLLKQVDGVEYVYSTSSTGQAIVIARFEVGQERENSLVKLYNKVYSHQDLMPPSVTNWLIKPVEIDDVPIFVAALYSTDADQVDEFELRRLAEEASQRLQSVDKSNNVQVIGGSPRQINIELDAAALASRKTTIDDVAFALGVNNQRQQAGSTHVQGRSFEVQSGSYFRDADDVGASIVNVIDGRPVYLRDIAKIQDGADEPASYSWFSKGPAFALGQPDGVSQGSVLPASAEPYPAVFIAAAKQKGSNAVWVANDLLQELEQIQQQQFPEAVQFSVIRDYGQTANDKVSNLISSLAVSVLTVVVFVGLFLNWRSALVVGIAIPISYGAALAMDLAFGYSINRVTLFALILALGLIVDDPIASIDNIERYLNRKGMAKASAIVAAMAEIRGALLMSTVAIVIVFTPMLFITGMMGPYMAPMAFNVPISVVFSTVVAFFITPWLAKKIIVADNNPAAQVAVTETGLYRFYQRILTPFLTSRRASWILLSVVALLFVVAAMLPTMRWVPLKLLPYDNKNEFQLVVDLPESASLESTANLLQDMDRYLRTVPEVASVSAFAGIASPMDFNGLVRHYFLRSNESEGELRVVLADKKYRDDQSHALTMKLRDDLQAIADNYQAHMQLVETPPGPPVIATVVAEVYGEDNTAYEDVIAAADIVAERLKREPSAREVDTSAQLDYQRWRFEVDREKAALSGVSIADINAVISAANDGRTLSYLQDENEVFPTPIHVRLASDSRDQLEQIKHLYVRAQAGVAKTLVAGSLVDAPQALVQIGELGEFVLEDVDQPIFHKNLKPVVYVYAEAVGRVPAEIVVDTSVDKVEAASEINNSEQPRALGWRNYFANGGDDYWSVPEDISVVWNGEGEWKITLNVFRDMGIAYGVALIGVYIVLMLQTGLPTVAGIIMLAIPLTVVGIMPGFLLLNNIGTTEIANYPNPVLFTATAMIGMIALAGIVVRNSLVLIEFIHQSLAEGMALKQALIEAGAVRMRPILLTAGTTMLGNIVITLDPIFNGLAWAIMFGITASTLFTLVVIPVVYNLAYGNLTNSQQNDVMTEGEKHV</sequence>
<keyword evidence="1" id="KW-1133">Transmembrane helix</keyword>
<feature type="transmembrane region" description="Helical" evidence="1">
    <location>
        <begin position="482"/>
        <end position="504"/>
    </location>
</feature>
<feature type="transmembrane region" description="Helical" evidence="1">
    <location>
        <begin position="1071"/>
        <end position="1094"/>
    </location>
</feature>
<keyword evidence="3" id="KW-1185">Reference proteome</keyword>
<dbReference type="Gene3D" id="3.30.70.1430">
    <property type="entry name" value="Multidrug efflux transporter AcrB pore domain"/>
    <property type="match status" value="2"/>
</dbReference>
<feature type="transmembrane region" description="Helical" evidence="1">
    <location>
        <begin position="542"/>
        <end position="560"/>
    </location>
</feature>
<dbReference type="Gene3D" id="3.30.70.1320">
    <property type="entry name" value="Multidrug efflux transporter AcrB pore domain like"/>
    <property type="match status" value="1"/>
</dbReference>
<dbReference type="AlphaFoldDB" id="A0A5C8ZB38"/>
<protein>
    <submittedName>
        <fullName evidence="2">Efflux RND transporter permease subunit</fullName>
    </submittedName>
</protein>
<proteinExistence type="predicted"/>
<dbReference type="SUPFAM" id="SSF82866">
    <property type="entry name" value="Multidrug efflux transporter AcrB transmembrane domain"/>
    <property type="match status" value="2"/>
</dbReference>
<dbReference type="OrthoDB" id="9757904at2"/>
<reference evidence="2 3" key="1">
    <citation type="submission" date="2019-07" db="EMBL/GenBank/DDBJ databases">
        <title>Reinekea sp. strain SSH23 genome sequencing and assembly.</title>
        <authorList>
            <person name="Kim I."/>
        </authorList>
    </citation>
    <scope>NUCLEOTIDE SEQUENCE [LARGE SCALE GENOMIC DNA]</scope>
    <source>
        <strain evidence="2 3">SSH23</strain>
    </source>
</reference>
<evidence type="ECO:0000256" key="1">
    <source>
        <dbReference type="SAM" id="Phobius"/>
    </source>
</evidence>
<dbReference type="InterPro" id="IPR001036">
    <property type="entry name" value="Acrflvin-R"/>
</dbReference>
<feature type="transmembrane region" description="Helical" evidence="1">
    <location>
        <begin position="349"/>
        <end position="371"/>
    </location>
</feature>
<dbReference type="Proteomes" id="UP000321764">
    <property type="component" value="Unassembled WGS sequence"/>
</dbReference>
<dbReference type="Gene3D" id="3.30.2090.10">
    <property type="entry name" value="Multidrug efflux transporter AcrB TolC docking domain, DN and DC subdomains"/>
    <property type="match status" value="2"/>
</dbReference>
<name>A0A5C8ZB38_9GAMM</name>
<feature type="transmembrane region" description="Helical" evidence="1">
    <location>
        <begin position="6"/>
        <end position="23"/>
    </location>
</feature>
<dbReference type="Gene3D" id="1.20.1640.10">
    <property type="entry name" value="Multidrug efflux transporter AcrB transmembrane domain"/>
    <property type="match status" value="2"/>
</dbReference>
<feature type="transmembrane region" description="Helical" evidence="1">
    <location>
        <begin position="1047"/>
        <end position="1064"/>
    </location>
</feature>
<feature type="transmembrane region" description="Helical" evidence="1">
    <location>
        <begin position="995"/>
        <end position="1013"/>
    </location>
</feature>
<dbReference type="EMBL" id="VKAD01000001">
    <property type="protein sequence ID" value="TXR54977.1"/>
    <property type="molecule type" value="Genomic_DNA"/>
</dbReference>
<dbReference type="GO" id="GO:0042910">
    <property type="term" value="F:xenobiotic transmembrane transporter activity"/>
    <property type="evidence" value="ECO:0007669"/>
    <property type="project" value="TreeGrafter"/>
</dbReference>
<dbReference type="SUPFAM" id="SSF82714">
    <property type="entry name" value="Multidrug efflux transporter AcrB TolC docking domain, DN and DC subdomains"/>
    <property type="match status" value="2"/>
</dbReference>
<evidence type="ECO:0000313" key="3">
    <source>
        <dbReference type="Proteomes" id="UP000321764"/>
    </source>
</evidence>
<dbReference type="PRINTS" id="PR00702">
    <property type="entry name" value="ACRIFLAVINRP"/>
</dbReference>
<comment type="caution">
    <text evidence="2">The sequence shown here is derived from an EMBL/GenBank/DDBJ whole genome shotgun (WGS) entry which is preliminary data.</text>
</comment>
<feature type="transmembrane region" description="Helical" evidence="1">
    <location>
        <begin position="377"/>
        <end position="397"/>
    </location>
</feature>
<dbReference type="PANTHER" id="PTHR32063">
    <property type="match status" value="1"/>
</dbReference>
<keyword evidence="1" id="KW-0472">Membrane</keyword>
<dbReference type="GO" id="GO:0005886">
    <property type="term" value="C:plasma membrane"/>
    <property type="evidence" value="ECO:0007669"/>
    <property type="project" value="TreeGrafter"/>
</dbReference>
<dbReference type="InterPro" id="IPR027463">
    <property type="entry name" value="AcrB_DN_DC_subdom"/>
</dbReference>
<dbReference type="SUPFAM" id="SSF82693">
    <property type="entry name" value="Multidrug efflux transporter AcrB pore domain, PN1, PN2, PC1 and PC2 subdomains"/>
    <property type="match status" value="3"/>
</dbReference>
<organism evidence="2 3">
    <name type="scientific">Reinekea thalattae</name>
    <dbReference type="NCBI Taxonomy" id="2593301"/>
    <lineage>
        <taxon>Bacteria</taxon>
        <taxon>Pseudomonadati</taxon>
        <taxon>Pseudomonadota</taxon>
        <taxon>Gammaproteobacteria</taxon>
        <taxon>Oceanospirillales</taxon>
        <taxon>Saccharospirillaceae</taxon>
        <taxon>Reinekea</taxon>
    </lineage>
</organism>
<feature type="transmembrane region" description="Helical" evidence="1">
    <location>
        <begin position="961"/>
        <end position="983"/>
    </location>
</feature>
<dbReference type="Pfam" id="PF00873">
    <property type="entry name" value="ACR_tran"/>
    <property type="match status" value="3"/>
</dbReference>